<feature type="region of interest" description="Disordered" evidence="1">
    <location>
        <begin position="1"/>
        <end position="51"/>
    </location>
</feature>
<dbReference type="Proteomes" id="UP000008022">
    <property type="component" value="Unassembled WGS sequence"/>
</dbReference>
<dbReference type="AlphaFoldDB" id="A0A0E0MXA8"/>
<keyword evidence="3" id="KW-1185">Reference proteome</keyword>
<reference evidence="2" key="2">
    <citation type="submission" date="2015-06" db="UniProtKB">
        <authorList>
            <consortium name="EnsemblPlants"/>
        </authorList>
    </citation>
    <scope>IDENTIFICATION</scope>
</reference>
<sequence>MFDKDGASKLPLATSSNHQMKSKASKYIHQPSKGIVIREGPPKKATVVSSTSTEGGISTSMILHVSTYDRCNSKKGWTKFAAQMT</sequence>
<evidence type="ECO:0000313" key="3">
    <source>
        <dbReference type="Proteomes" id="UP000008022"/>
    </source>
</evidence>
<proteinExistence type="predicted"/>
<organism evidence="2 3">
    <name type="scientific">Oryza rufipogon</name>
    <name type="common">Brownbeard rice</name>
    <name type="synonym">Asian wild rice</name>
    <dbReference type="NCBI Taxonomy" id="4529"/>
    <lineage>
        <taxon>Eukaryota</taxon>
        <taxon>Viridiplantae</taxon>
        <taxon>Streptophyta</taxon>
        <taxon>Embryophyta</taxon>
        <taxon>Tracheophyta</taxon>
        <taxon>Spermatophyta</taxon>
        <taxon>Magnoliopsida</taxon>
        <taxon>Liliopsida</taxon>
        <taxon>Poales</taxon>
        <taxon>Poaceae</taxon>
        <taxon>BOP clade</taxon>
        <taxon>Oryzoideae</taxon>
        <taxon>Oryzeae</taxon>
        <taxon>Oryzinae</taxon>
        <taxon>Oryza</taxon>
    </lineage>
</organism>
<accession>A0A0E0MXA8</accession>
<dbReference type="HOGENOM" id="CLU_2516593_0_0_1"/>
<dbReference type="EnsemblPlants" id="ORUFI01G19970.1">
    <property type="protein sequence ID" value="ORUFI01G19970.1"/>
    <property type="gene ID" value="ORUFI01G19970"/>
</dbReference>
<reference evidence="3" key="1">
    <citation type="submission" date="2013-06" db="EMBL/GenBank/DDBJ databases">
        <authorList>
            <person name="Zhao Q."/>
        </authorList>
    </citation>
    <scope>NUCLEOTIDE SEQUENCE</scope>
    <source>
        <strain evidence="3">cv. W1943</strain>
    </source>
</reference>
<evidence type="ECO:0000313" key="2">
    <source>
        <dbReference type="EnsemblPlants" id="ORUFI01G19970.1"/>
    </source>
</evidence>
<name>A0A0E0MXA8_ORYRU</name>
<protein>
    <submittedName>
        <fullName evidence="2">Uncharacterized protein</fullName>
    </submittedName>
</protein>
<dbReference type="Gramene" id="ORUFI01G19970.1">
    <property type="protein sequence ID" value="ORUFI01G19970.1"/>
    <property type="gene ID" value="ORUFI01G19970"/>
</dbReference>
<evidence type="ECO:0000256" key="1">
    <source>
        <dbReference type="SAM" id="MobiDB-lite"/>
    </source>
</evidence>